<dbReference type="OrthoDB" id="1559178at2759"/>
<dbReference type="Pfam" id="PF20167">
    <property type="entry name" value="Transposase_32"/>
    <property type="match status" value="1"/>
</dbReference>
<proteinExistence type="predicted"/>
<accession>A0A2G9FY57</accession>
<comment type="caution">
    <text evidence="2">The sequence shown here is derived from an EMBL/GenBank/DDBJ whole genome shotgun (WGS) entry which is preliminary data.</text>
</comment>
<gene>
    <name evidence="2" type="ORF">CDL12_29526</name>
</gene>
<feature type="domain" description="Putative plant transposon protein" evidence="1">
    <location>
        <begin position="1"/>
        <end position="136"/>
    </location>
</feature>
<reference evidence="3" key="1">
    <citation type="journal article" date="2018" name="Gigascience">
        <title>Genome assembly of the Pink Ipe (Handroanthus impetiginosus, Bignoniaceae), a highly valued, ecologically keystone Neotropical timber forest tree.</title>
        <authorList>
            <person name="Silva-Junior O.B."/>
            <person name="Grattapaglia D."/>
            <person name="Novaes E."/>
            <person name="Collevatti R.G."/>
        </authorList>
    </citation>
    <scope>NUCLEOTIDE SEQUENCE [LARGE SCALE GENOMIC DNA]</scope>
    <source>
        <strain evidence="3">cv. UFG-1</strain>
    </source>
</reference>
<evidence type="ECO:0000313" key="3">
    <source>
        <dbReference type="Proteomes" id="UP000231279"/>
    </source>
</evidence>
<protein>
    <recommendedName>
        <fullName evidence="1">Putative plant transposon protein domain-containing protein</fullName>
    </recommendedName>
</protein>
<evidence type="ECO:0000313" key="2">
    <source>
        <dbReference type="EMBL" id="PIM97997.1"/>
    </source>
</evidence>
<keyword evidence="3" id="KW-1185">Reference proteome</keyword>
<dbReference type="InterPro" id="IPR046796">
    <property type="entry name" value="Transposase_32_dom"/>
</dbReference>
<sequence length="164" mass="18654">MVRGKSVNCFARTINTLGKLQEFLEDHPLLNTICELICKDDPQWTLSHLNELIHFSRTKLTIVAHHWLGFVSARLLSTTHTFKVIKKRAMMIFAILTDIPFDIGRFLHRSIWKSAMGGLSIGLCHPSLITALCAQAAGLDERVDKLADEVHQLQLRQDQQFAHQ</sequence>
<organism evidence="2 3">
    <name type="scientific">Handroanthus impetiginosus</name>
    <dbReference type="NCBI Taxonomy" id="429701"/>
    <lineage>
        <taxon>Eukaryota</taxon>
        <taxon>Viridiplantae</taxon>
        <taxon>Streptophyta</taxon>
        <taxon>Embryophyta</taxon>
        <taxon>Tracheophyta</taxon>
        <taxon>Spermatophyta</taxon>
        <taxon>Magnoliopsida</taxon>
        <taxon>eudicotyledons</taxon>
        <taxon>Gunneridae</taxon>
        <taxon>Pentapetalae</taxon>
        <taxon>asterids</taxon>
        <taxon>lamiids</taxon>
        <taxon>Lamiales</taxon>
        <taxon>Bignoniaceae</taxon>
        <taxon>Crescentiina</taxon>
        <taxon>Tabebuia alliance</taxon>
        <taxon>Handroanthus</taxon>
    </lineage>
</organism>
<name>A0A2G9FY57_9LAMI</name>
<evidence type="ECO:0000259" key="1">
    <source>
        <dbReference type="Pfam" id="PF20167"/>
    </source>
</evidence>
<dbReference type="Proteomes" id="UP000231279">
    <property type="component" value="Unassembled WGS sequence"/>
</dbReference>
<dbReference type="EMBL" id="NKXS01008908">
    <property type="protein sequence ID" value="PIM97997.1"/>
    <property type="molecule type" value="Genomic_DNA"/>
</dbReference>
<dbReference type="AlphaFoldDB" id="A0A2G9FY57"/>